<evidence type="ECO:0000256" key="1">
    <source>
        <dbReference type="SAM" id="Phobius"/>
    </source>
</evidence>
<dbReference type="Pfam" id="PF13966">
    <property type="entry name" value="zf-RVT"/>
    <property type="match status" value="1"/>
</dbReference>
<dbReference type="Proteomes" id="UP000265566">
    <property type="component" value="Chromosome 4"/>
</dbReference>
<keyword evidence="1" id="KW-1133">Transmembrane helix</keyword>
<dbReference type="InterPro" id="IPR026960">
    <property type="entry name" value="RVT-Znf"/>
</dbReference>
<protein>
    <submittedName>
        <fullName evidence="3">Putative reverse transcriptase zinc-binding domain-containing protein</fullName>
    </submittedName>
</protein>
<dbReference type="Gramene" id="rna26832">
    <property type="protein sequence ID" value="RHN64054.1"/>
    <property type="gene ID" value="gene26832"/>
</dbReference>
<evidence type="ECO:0000313" key="3">
    <source>
        <dbReference type="EMBL" id="RHN64054.1"/>
    </source>
</evidence>
<dbReference type="PANTHER" id="PTHR36617:SF5">
    <property type="entry name" value="OS05G0421675 PROTEIN"/>
    <property type="match status" value="1"/>
</dbReference>
<name>A0A396IIA8_MEDTR</name>
<accession>A0A396IIA8</accession>
<dbReference type="PANTHER" id="PTHR36617">
    <property type="entry name" value="PROTEIN, PUTATIVE-RELATED"/>
    <property type="match status" value="1"/>
</dbReference>
<dbReference type="AlphaFoldDB" id="A0A396IIA8"/>
<gene>
    <name evidence="3" type="ORF">MtrunA17_Chr4g0064991</name>
</gene>
<proteinExistence type="predicted"/>
<evidence type="ECO:0000259" key="2">
    <source>
        <dbReference type="Pfam" id="PF13966"/>
    </source>
</evidence>
<keyword evidence="1" id="KW-0472">Membrane</keyword>
<keyword evidence="3" id="KW-0548">Nucleotidyltransferase</keyword>
<dbReference type="EMBL" id="PSQE01000004">
    <property type="protein sequence ID" value="RHN64054.1"/>
    <property type="molecule type" value="Genomic_DNA"/>
</dbReference>
<keyword evidence="1" id="KW-0812">Transmembrane</keyword>
<keyword evidence="3" id="KW-0808">Transferase</keyword>
<keyword evidence="3" id="KW-0695">RNA-directed DNA polymerase</keyword>
<comment type="caution">
    <text evidence="3">The sequence shown here is derived from an EMBL/GenBank/DDBJ whole genome shotgun (WGS) entry which is preliminary data.</text>
</comment>
<organism evidence="3">
    <name type="scientific">Medicago truncatula</name>
    <name type="common">Barrel medic</name>
    <name type="synonym">Medicago tribuloides</name>
    <dbReference type="NCBI Taxonomy" id="3880"/>
    <lineage>
        <taxon>Eukaryota</taxon>
        <taxon>Viridiplantae</taxon>
        <taxon>Streptophyta</taxon>
        <taxon>Embryophyta</taxon>
        <taxon>Tracheophyta</taxon>
        <taxon>Spermatophyta</taxon>
        <taxon>Magnoliopsida</taxon>
        <taxon>eudicotyledons</taxon>
        <taxon>Gunneridae</taxon>
        <taxon>Pentapetalae</taxon>
        <taxon>rosids</taxon>
        <taxon>fabids</taxon>
        <taxon>Fabales</taxon>
        <taxon>Fabaceae</taxon>
        <taxon>Papilionoideae</taxon>
        <taxon>50 kb inversion clade</taxon>
        <taxon>NPAAA clade</taxon>
        <taxon>Hologalegina</taxon>
        <taxon>IRL clade</taxon>
        <taxon>Trifolieae</taxon>
        <taxon>Medicago</taxon>
    </lineage>
</organism>
<feature type="transmembrane region" description="Helical" evidence="1">
    <location>
        <begin position="240"/>
        <end position="266"/>
    </location>
</feature>
<sequence>MGGGDDNRKIAWINLESICTPKEDGGLGEEGGSFNSLMGKWCWRMLVEMEGLWYHVLKARYGEEGAVEGGGSHYSAWCRTVCWVHEGLGNWFEDNIRRVVGDGRDALFWHDIWVGDIPLKIKFPRLFELSVDKEWSVTEANGVWDGVWRRRLFAWEEESVREWVTRRGTYRFLTISGQPLDRNQVDDVWQKNIPSKVSMFVWRLFHNRLPTKVNLMQRHVLQQTHTACISGVAIRKRQHICFYIVIFLALFGLMFCVGYIFCWFYLLT</sequence>
<reference evidence="3" key="1">
    <citation type="journal article" date="2018" name="Nat. Plants">
        <title>Whole-genome landscape of Medicago truncatula symbiotic genes.</title>
        <authorList>
            <person name="Pecrix Y."/>
            <person name="Gamas P."/>
            <person name="Carrere S."/>
        </authorList>
    </citation>
    <scope>NUCLEOTIDE SEQUENCE</scope>
    <source>
        <tissue evidence="3">Leaves</tissue>
    </source>
</reference>
<feature type="domain" description="Reverse transcriptase zinc-binding" evidence="2">
    <location>
        <begin position="181"/>
        <end position="240"/>
    </location>
</feature>
<dbReference type="GO" id="GO:0003964">
    <property type="term" value="F:RNA-directed DNA polymerase activity"/>
    <property type="evidence" value="ECO:0007669"/>
    <property type="project" value="UniProtKB-KW"/>
</dbReference>